<keyword evidence="4" id="KW-1185">Reference proteome</keyword>
<dbReference type="SMART" id="SM00098">
    <property type="entry name" value="alkPPc"/>
    <property type="match status" value="1"/>
</dbReference>
<accession>A0ABX0U8R2</accession>
<dbReference type="RefSeq" id="WP_167183211.1">
    <property type="nucleotide sequence ID" value="NZ_JAASQL010000001.1"/>
</dbReference>
<organism evidence="3 4">
    <name type="scientific">Wenyingzhuangia heitensis</name>
    <dbReference type="NCBI Taxonomy" id="1487859"/>
    <lineage>
        <taxon>Bacteria</taxon>
        <taxon>Pseudomonadati</taxon>
        <taxon>Bacteroidota</taxon>
        <taxon>Flavobacteriia</taxon>
        <taxon>Flavobacteriales</taxon>
        <taxon>Flavobacteriaceae</taxon>
        <taxon>Wenyingzhuangia</taxon>
    </lineage>
</organism>
<dbReference type="SUPFAM" id="SSF53649">
    <property type="entry name" value="Alkaline phosphatase-like"/>
    <property type="match status" value="1"/>
</dbReference>
<gene>
    <name evidence="3" type="ORF">FHR24_000440</name>
</gene>
<dbReference type="Pfam" id="PF00245">
    <property type="entry name" value="Alk_phosphatase"/>
    <property type="match status" value="1"/>
</dbReference>
<dbReference type="Gene3D" id="3.40.720.10">
    <property type="entry name" value="Alkaline Phosphatase, subunit A"/>
    <property type="match status" value="1"/>
</dbReference>
<proteinExistence type="inferred from homology"/>
<dbReference type="InterPro" id="IPR017946">
    <property type="entry name" value="PLC-like_Pdiesterase_TIM-brl"/>
</dbReference>
<dbReference type="EMBL" id="JAASQL010000001">
    <property type="protein sequence ID" value="NIJ44001.1"/>
    <property type="molecule type" value="Genomic_DNA"/>
</dbReference>
<evidence type="ECO:0000313" key="4">
    <source>
        <dbReference type="Proteomes" id="UP000745859"/>
    </source>
</evidence>
<name>A0ABX0U8R2_9FLAO</name>
<keyword evidence="3" id="KW-0378">Hydrolase</keyword>
<dbReference type="EC" id="3.1.3.1" evidence="3"/>
<comment type="caution">
    <text evidence="3">The sequence shown here is derived from an EMBL/GenBank/DDBJ whole genome shotgun (WGS) entry which is preliminary data.</text>
</comment>
<keyword evidence="1" id="KW-0597">Phosphoprotein</keyword>
<dbReference type="PANTHER" id="PTHR11596:SF5">
    <property type="entry name" value="ALKALINE PHOSPHATASE"/>
    <property type="match status" value="1"/>
</dbReference>
<dbReference type="InterPro" id="IPR001952">
    <property type="entry name" value="Alkaline_phosphatase"/>
</dbReference>
<dbReference type="PANTHER" id="PTHR11596">
    <property type="entry name" value="ALKALINE PHOSPHATASE"/>
    <property type="match status" value="1"/>
</dbReference>
<dbReference type="Gene3D" id="3.20.20.190">
    <property type="entry name" value="Phosphatidylinositol (PI) phosphodiesterase"/>
    <property type="match status" value="1"/>
</dbReference>
<evidence type="ECO:0000256" key="2">
    <source>
        <dbReference type="RuleBase" id="RU003946"/>
    </source>
</evidence>
<dbReference type="Proteomes" id="UP000745859">
    <property type="component" value="Unassembled WGS sequence"/>
</dbReference>
<evidence type="ECO:0000313" key="3">
    <source>
        <dbReference type="EMBL" id="NIJ44001.1"/>
    </source>
</evidence>
<dbReference type="CDD" id="cd16012">
    <property type="entry name" value="ALP"/>
    <property type="match status" value="1"/>
</dbReference>
<sequence length="599" mass="66221">MLLFVKRKFILVVLLLVTGLVNSQDHKHIRIQSHNDYHQKTPFWTAFTSGLNLIEADVFLKNGQLFVTHTEAEIRKENTLEALYLSPLNQITSSSEDVHKELTLMIDVKSEAITTLDAIQTLLKKYPQVIHHPYVKFVISGNRPNSDVYHTYPDFISFDYHELDTSLAAKNLAKVDMISVDFKKYSEWNGKGRLTHTDYDKVTEVINKSEKFNKPFRFWGTPDSKTAWRVFLELGVNVINTDQPKKCATYVSSLNHRTVHAKISSKVYQPTYKYDNAKGKVKNIILLIGDGNGLSQISSATLANKGVLTLTQLKHIGLIKTQSADDFTTDSAAAGTALATGVKTNNRAIGTDVNGNALENITELLHKKGFSTGVITTDEITGATPSSFYAHQKDRSQKNEIANDLLKSKLDFFAGGGLKTFKDLDVKKSFSILNNTSDLNKSKAKRVGLFLSEGGVSSIISGRGNMLAETTKAGLQFLKQKNKPFFLMVEAAQIDSFGHANNTEGIVLEGIDFDRAITEAIQFADNNKGTLVIVTADHETSGFSVSSGSVDEHKIEGGFVTHDHTGSMVPVFSYGTGAANFMGVYENNKVFEKIIKSLK</sequence>
<protein>
    <submittedName>
        <fullName evidence="3">Alkaline phosphatase</fullName>
        <ecNumber evidence="3">3.1.3.1</ecNumber>
    </submittedName>
</protein>
<dbReference type="PRINTS" id="PR00113">
    <property type="entry name" value="ALKPHPHTASE"/>
</dbReference>
<dbReference type="SUPFAM" id="SSF51695">
    <property type="entry name" value="PLC-like phosphodiesterases"/>
    <property type="match status" value="1"/>
</dbReference>
<dbReference type="InterPro" id="IPR017850">
    <property type="entry name" value="Alkaline_phosphatase_core_sf"/>
</dbReference>
<comment type="similarity">
    <text evidence="2">Belongs to the alkaline phosphatase family.</text>
</comment>
<dbReference type="Pfam" id="PF13653">
    <property type="entry name" value="GDPD_2"/>
    <property type="match status" value="1"/>
</dbReference>
<reference evidence="3 4" key="1">
    <citation type="submission" date="2020-03" db="EMBL/GenBank/DDBJ databases">
        <title>Genomic Encyclopedia of Type Strains, Phase IV (KMG-IV): sequencing the most valuable type-strain genomes for metagenomic binning, comparative biology and taxonomic classification.</title>
        <authorList>
            <person name="Goeker M."/>
        </authorList>
    </citation>
    <scope>NUCLEOTIDE SEQUENCE [LARGE SCALE GENOMIC DNA]</scope>
    <source>
        <strain evidence="3 4">DSM 101599</strain>
    </source>
</reference>
<evidence type="ECO:0000256" key="1">
    <source>
        <dbReference type="ARBA" id="ARBA00022553"/>
    </source>
</evidence>
<dbReference type="GO" id="GO:0004035">
    <property type="term" value="F:alkaline phosphatase activity"/>
    <property type="evidence" value="ECO:0007669"/>
    <property type="project" value="UniProtKB-EC"/>
</dbReference>